<feature type="compositionally biased region" description="Basic and acidic residues" evidence="1">
    <location>
        <begin position="817"/>
        <end position="826"/>
    </location>
</feature>
<feature type="region of interest" description="Disordered" evidence="1">
    <location>
        <begin position="1523"/>
        <end position="1544"/>
    </location>
</feature>
<evidence type="ECO:0000256" key="2">
    <source>
        <dbReference type="SAM" id="Phobius"/>
    </source>
</evidence>
<feature type="compositionally biased region" description="Low complexity" evidence="1">
    <location>
        <begin position="1013"/>
        <end position="1028"/>
    </location>
</feature>
<feature type="compositionally biased region" description="Low complexity" evidence="1">
    <location>
        <begin position="458"/>
        <end position="469"/>
    </location>
</feature>
<feature type="region of interest" description="Disordered" evidence="1">
    <location>
        <begin position="844"/>
        <end position="873"/>
    </location>
</feature>
<keyword evidence="2 3" id="KW-0812">Transmembrane</keyword>
<feature type="region of interest" description="Disordered" evidence="1">
    <location>
        <begin position="1341"/>
        <end position="1404"/>
    </location>
</feature>
<dbReference type="RefSeq" id="XP_067925468.1">
    <property type="nucleotide sequence ID" value="XM_068062551.1"/>
</dbReference>
<reference evidence="3 4" key="1">
    <citation type="journal article" date="2017" name="Int. J. Parasitol.">
        <title>The genome of the protozoan parasite Cystoisospora suis and a reverse vaccinology approach to identify vaccine candidates.</title>
        <authorList>
            <person name="Palmieri N."/>
            <person name="Shrestha A."/>
            <person name="Ruttkowski B."/>
            <person name="Beck T."/>
            <person name="Vogl C."/>
            <person name="Tomley F."/>
            <person name="Blake D.P."/>
            <person name="Joachim A."/>
        </authorList>
    </citation>
    <scope>NUCLEOTIDE SEQUENCE [LARGE SCALE GENOMIC DNA]</scope>
    <source>
        <strain evidence="3 4">Wien I</strain>
    </source>
</reference>
<feature type="region of interest" description="Disordered" evidence="1">
    <location>
        <begin position="445"/>
        <end position="505"/>
    </location>
</feature>
<name>A0A2C6L9F3_9APIC</name>
<feature type="region of interest" description="Disordered" evidence="1">
    <location>
        <begin position="201"/>
        <end position="248"/>
    </location>
</feature>
<dbReference type="OrthoDB" id="333169at2759"/>
<feature type="region of interest" description="Disordered" evidence="1">
    <location>
        <begin position="1248"/>
        <end position="1270"/>
    </location>
</feature>
<feature type="compositionally biased region" description="Polar residues" evidence="1">
    <location>
        <begin position="235"/>
        <end position="248"/>
    </location>
</feature>
<feature type="region of interest" description="Disordered" evidence="1">
    <location>
        <begin position="263"/>
        <end position="293"/>
    </location>
</feature>
<protein>
    <submittedName>
        <fullName evidence="3">Transmembrane protein</fullName>
    </submittedName>
</protein>
<dbReference type="GeneID" id="94425762"/>
<feature type="region of interest" description="Disordered" evidence="1">
    <location>
        <begin position="1013"/>
        <end position="1033"/>
    </location>
</feature>
<comment type="caution">
    <text evidence="3">The sequence shown here is derived from an EMBL/GenBank/DDBJ whole genome shotgun (WGS) entry which is preliminary data.</text>
</comment>
<evidence type="ECO:0000313" key="3">
    <source>
        <dbReference type="EMBL" id="PHJ23794.1"/>
    </source>
</evidence>
<dbReference type="VEuPathDB" id="ToxoDB:CSUI_002349"/>
<proteinExistence type="predicted"/>
<organism evidence="3 4">
    <name type="scientific">Cystoisospora suis</name>
    <dbReference type="NCBI Taxonomy" id="483139"/>
    <lineage>
        <taxon>Eukaryota</taxon>
        <taxon>Sar</taxon>
        <taxon>Alveolata</taxon>
        <taxon>Apicomplexa</taxon>
        <taxon>Conoidasida</taxon>
        <taxon>Coccidia</taxon>
        <taxon>Eucoccidiorida</taxon>
        <taxon>Eimeriorina</taxon>
        <taxon>Sarcocystidae</taxon>
        <taxon>Cystoisospora</taxon>
    </lineage>
</organism>
<feature type="compositionally biased region" description="Basic and acidic residues" evidence="1">
    <location>
        <begin position="445"/>
        <end position="454"/>
    </location>
</feature>
<feature type="compositionally biased region" description="Low complexity" evidence="1">
    <location>
        <begin position="137"/>
        <end position="147"/>
    </location>
</feature>
<feature type="compositionally biased region" description="Basic and acidic residues" evidence="1">
    <location>
        <begin position="847"/>
        <end position="873"/>
    </location>
</feature>
<feature type="compositionally biased region" description="Polar residues" evidence="1">
    <location>
        <begin position="1531"/>
        <end position="1544"/>
    </location>
</feature>
<accession>A0A2C6L9F3</accession>
<feature type="compositionally biased region" description="Polar residues" evidence="1">
    <location>
        <begin position="172"/>
        <end position="183"/>
    </location>
</feature>
<feature type="compositionally biased region" description="Basic and acidic residues" evidence="1">
    <location>
        <begin position="1382"/>
        <end position="1404"/>
    </location>
</feature>
<feature type="region of interest" description="Disordered" evidence="1">
    <location>
        <begin position="127"/>
        <end position="150"/>
    </location>
</feature>
<keyword evidence="2" id="KW-0472">Membrane</keyword>
<feature type="compositionally biased region" description="Basic and acidic residues" evidence="1">
    <location>
        <begin position="493"/>
        <end position="505"/>
    </location>
</feature>
<feature type="region of interest" description="Disordered" evidence="1">
    <location>
        <begin position="817"/>
        <end position="836"/>
    </location>
</feature>
<feature type="region of interest" description="Disordered" evidence="1">
    <location>
        <begin position="696"/>
        <end position="749"/>
    </location>
</feature>
<gene>
    <name evidence="3" type="ORF">CSUI_002349</name>
</gene>
<dbReference type="Proteomes" id="UP000221165">
    <property type="component" value="Unassembled WGS sequence"/>
</dbReference>
<feature type="compositionally biased region" description="Polar residues" evidence="1">
    <location>
        <begin position="1370"/>
        <end position="1381"/>
    </location>
</feature>
<keyword evidence="4" id="KW-1185">Reference proteome</keyword>
<keyword evidence="2" id="KW-1133">Transmembrane helix</keyword>
<feature type="region of interest" description="Disordered" evidence="1">
    <location>
        <begin position="163"/>
        <end position="188"/>
    </location>
</feature>
<evidence type="ECO:0000256" key="1">
    <source>
        <dbReference type="SAM" id="MobiDB-lite"/>
    </source>
</evidence>
<feature type="transmembrane region" description="Helical" evidence="2">
    <location>
        <begin position="21"/>
        <end position="47"/>
    </location>
</feature>
<evidence type="ECO:0000313" key="4">
    <source>
        <dbReference type="Proteomes" id="UP000221165"/>
    </source>
</evidence>
<feature type="compositionally biased region" description="Low complexity" evidence="1">
    <location>
        <begin position="1251"/>
        <end position="1263"/>
    </location>
</feature>
<sequence>MDANTWKRFPFRGGSAQLHTSVVLSSPFFSLFFGLFLLFVFCAVFPIPPLLSVDVVSATPSHPSYSPWSVLSRKDTNDPVGLSVKHPDASFLKHQASSLKSRRSKDHLPLALVGSNKLQESQDFPASSFGLLTDRNPSSGSSQQSPPFASVRRSLNCIGRSLPTSRAAAPSKANSHHNQNVSDSLPVPYRKRPLAAALLGGFAKGQKGDGEPDRDTKSVKTSGEREEETALGSADNRTSPSINPSQDADTLRLTKAFDVRSVEGPLPDTHWDVDTAGAPSSEPERGRRVRKEPLPGVNPFIPSFHYTLAGFEVRNSKVLPSSVVAEAEEKVLSFLSRDAESRRKDGEKGEQRMLRSREENAALIQSFIALIHEWYALNGYVFARLRLPPEFIRKTRPRELSNSSDATMSDSEHSFIVSFTCEEPLNADPPLQITFLTRPTKEELHLQAEKKGTEEPQSDASSSGPSSSSRMNEAGSPQAMAEVQRANQSDSDGESKEKEDSEGRPVHYYDRRCRWKKTQGNLKPQALAKHLSLEAGKPFKWDDTKWRKVAGGSDLFEEAQATARALPGKKGIQVDVVAVEKPIRRCRPGFSVSAVSLREIEGKLKMEHRNLDGCGARGRLSVSLSPHIDPAGSITRPRSSSLTADLVFNSLSVAANEESLRVSAYAASEFLPPPKMSSVQARLLSRNARSSSDAVIPLPQRPVCGTVGTSSDAGPTIEADEPFTPDRAVSEPHAGEGQPPPPFSKPLHNGLRVRGEREYDESPPMLLQAGHVRVGLCTSLEKAVGSDTRIWGRAKVERRKGLYLHLHEPTVLVEAEAHHAEEKGRNDPFPPATESTAEHLFPTEAGTHLEDGVSKRSSDKKPDGTEISRVTDRSTRSLAKVPGLLFRRSAANASLTVLAAEDVQENLQADSQKERRLGSSIWSSILSPAATSAASTSFLSDPTVGHDIATVEGGVRFVVYRPKKREGISFFTSSGNNLSRNHQDSTFLIAASARTGVYVPYTASVAATAFSSQSSSHVSPPASSCSSPDRGKGKRVRSFFETLLRKILPQVDTKQNEAAPATSGSAYERSGFLFYPLASSASGAPAKKVRSRLFSEETLKTCRAARDRLGQVISRCRDSSAEWTKEAIGAAKTRALAVLPFASYFLSPQSPSVFQSAPPLPFCGFSASFASRSLPFVSFFSSDFPSSLSYCHTPSPPSRAAKYLPAWCRRLFSCFHISHASLHTRATCDFLLSPRLLLPVLAAVIKHDDSSPPSSQGSQGSSPPGRPAKGVEALSTFFKNAPSSFHRSLRKYISGTRSAVRIADSLYSDALERTRAPVPSSCYPPSSQSAELTATPVVQHPVLGESPSTGRSQREGQGRATSCLPDSGDARTSSVPAQTSERYPRADLRTSCRTSDDFSSDSRMESPADKRWLAACCPQWIQQGSTRFPPWEMLKVSSALATKRDRQGGTLRGYVAEALGLYEGVLGGGVELRIPIIFKQTLFPGAPRIPIRVAEVSFFADHTVGFSPLVSFSSSSLHERRMISPSGPAALNSSETAAGTDQTPVSQGGALLGAIRRSRGPSESTSSFSGGCEDRQFRSVAERVRERVSSTAFSLSRSIRHFAEMTQDITGWGVQRFPAIGIAVRLQSLTLTFAKPVLLESGRLRLFPGRFHVGFLEEDNEP</sequence>
<dbReference type="EMBL" id="MIGC01001002">
    <property type="protein sequence ID" value="PHJ23794.1"/>
    <property type="molecule type" value="Genomic_DNA"/>
</dbReference>
<feature type="compositionally biased region" description="Basic and acidic residues" evidence="1">
    <location>
        <begin position="206"/>
        <end position="224"/>
    </location>
</feature>